<dbReference type="OMA" id="KNEMSAK"/>
<dbReference type="EMBL" id="ACPB03011618">
    <property type="status" value="NOT_ANNOTATED_CDS"/>
    <property type="molecule type" value="Genomic_DNA"/>
</dbReference>
<dbReference type="eggNOG" id="ENOG502SDC5">
    <property type="taxonomic scope" value="Eukaryota"/>
</dbReference>
<name>T1HAX0_RHOPR</name>
<proteinExistence type="predicted"/>
<sequence length="186" mass="21023">MKTDLLNNINNESKSSLTDEKVLIKTPRRSLHPLQKSAVDKENLVGAGRSTNYMTPNKGKLNVVTEIKSAKKLKVSKGTESKSITVEDLTSEEEPGKEYYKVLAERRRVALEEALKENEQLHEKVRHLEEENEQCNILLNETRQLVETLTAFVTLLQEMLKEGNDEEDSEEEGEGGSNPQDDVKEA</sequence>
<dbReference type="EnsemblMetazoa" id="RPRC001176-RA">
    <property type="protein sequence ID" value="RPRC001176-PA"/>
    <property type="gene ID" value="RPRC001176"/>
</dbReference>
<evidence type="ECO:0000256" key="2">
    <source>
        <dbReference type="SAM" id="MobiDB-lite"/>
    </source>
</evidence>
<dbReference type="VEuPathDB" id="VectorBase:RPRC001176"/>
<feature type="compositionally biased region" description="Acidic residues" evidence="2">
    <location>
        <begin position="164"/>
        <end position="174"/>
    </location>
</feature>
<evidence type="ECO:0000313" key="3">
    <source>
        <dbReference type="EnsemblMetazoa" id="RPRC001176-PA"/>
    </source>
</evidence>
<dbReference type="Gene3D" id="1.20.5.1180">
    <property type="entry name" value="Geminin coiled-coil domain"/>
    <property type="match status" value="1"/>
</dbReference>
<reference evidence="3" key="1">
    <citation type="submission" date="2015-05" db="UniProtKB">
        <authorList>
            <consortium name="EnsemblMetazoa"/>
        </authorList>
    </citation>
    <scope>IDENTIFICATION</scope>
</reference>
<protein>
    <submittedName>
        <fullName evidence="3">Uncharacterized protein</fullName>
    </submittedName>
</protein>
<feature type="region of interest" description="Disordered" evidence="2">
    <location>
        <begin position="159"/>
        <end position="186"/>
    </location>
</feature>
<dbReference type="STRING" id="13249.T1HAX0"/>
<dbReference type="InterPro" id="IPR022786">
    <property type="entry name" value="Geminin/Multicilin"/>
</dbReference>
<organism evidence="3 4">
    <name type="scientific">Rhodnius prolixus</name>
    <name type="common">Triatomid bug</name>
    <dbReference type="NCBI Taxonomy" id="13249"/>
    <lineage>
        <taxon>Eukaryota</taxon>
        <taxon>Metazoa</taxon>
        <taxon>Ecdysozoa</taxon>
        <taxon>Arthropoda</taxon>
        <taxon>Hexapoda</taxon>
        <taxon>Insecta</taxon>
        <taxon>Pterygota</taxon>
        <taxon>Neoptera</taxon>
        <taxon>Paraneoptera</taxon>
        <taxon>Hemiptera</taxon>
        <taxon>Heteroptera</taxon>
        <taxon>Panheteroptera</taxon>
        <taxon>Cimicomorpha</taxon>
        <taxon>Reduviidae</taxon>
        <taxon>Triatominae</taxon>
        <taxon>Rhodnius</taxon>
    </lineage>
</organism>
<keyword evidence="4" id="KW-1185">Reference proteome</keyword>
<dbReference type="InParanoid" id="T1HAX0"/>
<dbReference type="GO" id="GO:0006275">
    <property type="term" value="P:regulation of DNA replication"/>
    <property type="evidence" value="ECO:0007669"/>
    <property type="project" value="InterPro"/>
</dbReference>
<keyword evidence="1" id="KW-0175">Coiled coil</keyword>
<dbReference type="FunCoup" id="T1HAX0">
    <property type="interactions" value="516"/>
</dbReference>
<dbReference type="Proteomes" id="UP000015103">
    <property type="component" value="Unassembled WGS sequence"/>
</dbReference>
<evidence type="ECO:0000256" key="1">
    <source>
        <dbReference type="SAM" id="Coils"/>
    </source>
</evidence>
<accession>T1HAX0</accession>
<evidence type="ECO:0000313" key="4">
    <source>
        <dbReference type="Proteomes" id="UP000015103"/>
    </source>
</evidence>
<dbReference type="Pfam" id="PF07412">
    <property type="entry name" value="Geminin"/>
    <property type="match status" value="1"/>
</dbReference>
<dbReference type="HOGENOM" id="CLU_112594_0_0_1"/>
<dbReference type="AlphaFoldDB" id="T1HAX0"/>
<feature type="coiled-coil region" evidence="1">
    <location>
        <begin position="101"/>
        <end position="148"/>
    </location>
</feature>
<dbReference type="SUPFAM" id="SSF111469">
    <property type="entry name" value="Geminin coiled-coil domain"/>
    <property type="match status" value="1"/>
</dbReference>